<protein>
    <recommendedName>
        <fullName evidence="2">JmjC domain-containing protein</fullName>
    </recommendedName>
</protein>
<sequence>MDNLNIPKKVLTSSRSKKTCSYKQPNPTRLKSSIQNQPLKPQSGTKIQRKRPRLRLTLSPPSLRQLAVNLPTDLPIWSRLRKVLLSGKLRSVNPHDIESIDPQRLFGQRTLDIPRLLPDKPFKEALSAQEITHLALEDMLSKGSQKVGTSLTSDYRPRAPEVASKIVSFAASPLDPCDGNTTWHVELPRLAARYNTPAMYESLRQADEILEEQSCAANIFPCGGVADLHHDDGFGSSTLVQGEKLWLMYPPSDANLAILRKAYETRKSRIDDYAIFKCYQKLQDGIVFVQPAGRSIWVTPYCPHAVFTLKSSIMMFGPDWFLQSTVPQTLRFRNVDLALRKSVNRLGGQDEEVEELLRHLEAVLVTDNVDLQRKTLEAWEVFNRDALKKMLEGSVYKADDFKEIWNANTTHWEICPSCDMTQGEVREEESKYRRRKSWFQRHFEDVHWRS</sequence>
<dbReference type="Gene3D" id="2.60.120.650">
    <property type="entry name" value="Cupin"/>
    <property type="match status" value="1"/>
</dbReference>
<evidence type="ECO:0000313" key="3">
    <source>
        <dbReference type="EMBL" id="KAF2662523.1"/>
    </source>
</evidence>
<evidence type="ECO:0000259" key="2">
    <source>
        <dbReference type="PROSITE" id="PS51184"/>
    </source>
</evidence>
<dbReference type="Proteomes" id="UP000799324">
    <property type="component" value="Unassembled WGS sequence"/>
</dbReference>
<proteinExistence type="predicted"/>
<feature type="region of interest" description="Disordered" evidence="1">
    <location>
        <begin position="1"/>
        <end position="51"/>
    </location>
</feature>
<dbReference type="SUPFAM" id="SSF51197">
    <property type="entry name" value="Clavaminate synthase-like"/>
    <property type="match status" value="1"/>
</dbReference>
<feature type="compositionally biased region" description="Polar residues" evidence="1">
    <location>
        <begin position="21"/>
        <end position="46"/>
    </location>
</feature>
<organism evidence="3 4">
    <name type="scientific">Lophiostoma macrostomum CBS 122681</name>
    <dbReference type="NCBI Taxonomy" id="1314788"/>
    <lineage>
        <taxon>Eukaryota</taxon>
        <taxon>Fungi</taxon>
        <taxon>Dikarya</taxon>
        <taxon>Ascomycota</taxon>
        <taxon>Pezizomycotina</taxon>
        <taxon>Dothideomycetes</taxon>
        <taxon>Pleosporomycetidae</taxon>
        <taxon>Pleosporales</taxon>
        <taxon>Lophiostomataceae</taxon>
        <taxon>Lophiostoma</taxon>
    </lineage>
</organism>
<dbReference type="OrthoDB" id="3790934at2759"/>
<dbReference type="PROSITE" id="PS51184">
    <property type="entry name" value="JMJC"/>
    <property type="match status" value="1"/>
</dbReference>
<dbReference type="EMBL" id="MU004289">
    <property type="protein sequence ID" value="KAF2662523.1"/>
    <property type="molecule type" value="Genomic_DNA"/>
</dbReference>
<keyword evidence="4" id="KW-1185">Reference proteome</keyword>
<reference evidence="3" key="1">
    <citation type="journal article" date="2020" name="Stud. Mycol.">
        <title>101 Dothideomycetes genomes: a test case for predicting lifestyles and emergence of pathogens.</title>
        <authorList>
            <person name="Haridas S."/>
            <person name="Albert R."/>
            <person name="Binder M."/>
            <person name="Bloem J."/>
            <person name="Labutti K."/>
            <person name="Salamov A."/>
            <person name="Andreopoulos B."/>
            <person name="Baker S."/>
            <person name="Barry K."/>
            <person name="Bills G."/>
            <person name="Bluhm B."/>
            <person name="Cannon C."/>
            <person name="Castanera R."/>
            <person name="Culley D."/>
            <person name="Daum C."/>
            <person name="Ezra D."/>
            <person name="Gonzalez J."/>
            <person name="Henrissat B."/>
            <person name="Kuo A."/>
            <person name="Liang C."/>
            <person name="Lipzen A."/>
            <person name="Lutzoni F."/>
            <person name="Magnuson J."/>
            <person name="Mondo S."/>
            <person name="Nolan M."/>
            <person name="Ohm R."/>
            <person name="Pangilinan J."/>
            <person name="Park H.-J."/>
            <person name="Ramirez L."/>
            <person name="Alfaro M."/>
            <person name="Sun H."/>
            <person name="Tritt A."/>
            <person name="Yoshinaga Y."/>
            <person name="Zwiers L.-H."/>
            <person name="Turgeon B."/>
            <person name="Goodwin S."/>
            <person name="Spatafora J."/>
            <person name="Crous P."/>
            <person name="Grigoriev I."/>
        </authorList>
    </citation>
    <scope>NUCLEOTIDE SEQUENCE</scope>
    <source>
        <strain evidence="3">CBS 122681</strain>
    </source>
</reference>
<evidence type="ECO:0000313" key="4">
    <source>
        <dbReference type="Proteomes" id="UP000799324"/>
    </source>
</evidence>
<name>A0A6A6TU86_9PLEO</name>
<gene>
    <name evidence="3" type="ORF">K491DRAFT_686401</name>
</gene>
<dbReference type="AlphaFoldDB" id="A0A6A6TU86"/>
<dbReference type="InterPro" id="IPR003347">
    <property type="entry name" value="JmjC_dom"/>
</dbReference>
<accession>A0A6A6TU86</accession>
<feature type="domain" description="JmjC" evidence="2">
    <location>
        <begin position="185"/>
        <end position="337"/>
    </location>
</feature>
<evidence type="ECO:0000256" key="1">
    <source>
        <dbReference type="SAM" id="MobiDB-lite"/>
    </source>
</evidence>